<evidence type="ECO:0000313" key="2">
    <source>
        <dbReference type="EMBL" id="CAB4167534.1"/>
    </source>
</evidence>
<evidence type="ECO:0000256" key="1">
    <source>
        <dbReference type="SAM" id="MobiDB-lite"/>
    </source>
</evidence>
<dbReference type="EMBL" id="LR796815">
    <property type="protein sequence ID" value="CAB4167534.1"/>
    <property type="molecule type" value="Genomic_DNA"/>
</dbReference>
<evidence type="ECO:0000313" key="3">
    <source>
        <dbReference type="EMBL" id="CAB4171041.1"/>
    </source>
</evidence>
<proteinExistence type="predicted"/>
<organism evidence="4">
    <name type="scientific">uncultured Caudovirales phage</name>
    <dbReference type="NCBI Taxonomy" id="2100421"/>
    <lineage>
        <taxon>Viruses</taxon>
        <taxon>Duplodnaviria</taxon>
        <taxon>Heunggongvirae</taxon>
        <taxon>Uroviricota</taxon>
        <taxon>Caudoviricetes</taxon>
        <taxon>Peduoviridae</taxon>
        <taxon>Maltschvirus</taxon>
        <taxon>Maltschvirus maltsch</taxon>
    </lineage>
</organism>
<dbReference type="EMBL" id="LR796944">
    <property type="protein sequence ID" value="CAB4176434.1"/>
    <property type="molecule type" value="Genomic_DNA"/>
</dbReference>
<evidence type="ECO:0000313" key="5">
    <source>
        <dbReference type="EMBL" id="CAB4223027.1"/>
    </source>
</evidence>
<feature type="region of interest" description="Disordered" evidence="1">
    <location>
        <begin position="235"/>
        <end position="255"/>
    </location>
</feature>
<gene>
    <name evidence="5" type="ORF">UFOVP1666_70</name>
    <name evidence="2" type="ORF">UFOVP867_25</name>
    <name evidence="3" type="ORF">UFOVP913_173</name>
    <name evidence="4" type="ORF">UFOVP993_29</name>
</gene>
<accession>A0A6J5Q9Y8</accession>
<reference evidence="4" key="1">
    <citation type="submission" date="2020-05" db="EMBL/GenBank/DDBJ databases">
        <authorList>
            <person name="Chiriac C."/>
            <person name="Salcher M."/>
            <person name="Ghai R."/>
            <person name="Kavagutti S V."/>
        </authorList>
    </citation>
    <scope>NUCLEOTIDE SEQUENCE</scope>
</reference>
<dbReference type="EMBL" id="LR796858">
    <property type="protein sequence ID" value="CAB4171041.1"/>
    <property type="molecule type" value="Genomic_DNA"/>
</dbReference>
<evidence type="ECO:0000313" key="4">
    <source>
        <dbReference type="EMBL" id="CAB4176434.1"/>
    </source>
</evidence>
<sequence>MRSFAHNIRTYNRDYSALGRKSIIYNITSNWKNATISPNSLIEPIGYGISREYTYIPGFTDISIVVNPGIYVWSNAIGTAALTIGALTSGDSVTIINKGFIMGQGGSTSVGGPAISLSSNAIIDNTSIITATVTRAIIAGTVLTVGTYLLTGSIVTGTFYVGMLITGNGIAEHTTIISFGTGTGGEGTYNLSTSNTIPVPIVVTGTLAAYIGGGGGAGTNSSTYGGGGAGGGNSNGGTAGGSEGQVGASGGGNGGGGGRIFPGAGGASTGAGGGAGGASGSVNYNTFGSPAGGGSQAGGIYGVGGSANLPGFFGGAYLAYNDCYQHWGQWTGGGGGGGWGASGGSNAMSYGPVVGGGYAGGKAVALNGYSVTWVNSDITRVWGAVA</sequence>
<protein>
    <submittedName>
        <fullName evidence="4">Uncharacterized protein</fullName>
    </submittedName>
</protein>
<name>A0A6J5Q9Y8_9CAUD</name>
<dbReference type="EMBL" id="LR797534">
    <property type="protein sequence ID" value="CAB4223027.1"/>
    <property type="molecule type" value="Genomic_DNA"/>
</dbReference>